<evidence type="ECO:0000313" key="4">
    <source>
        <dbReference type="Proteomes" id="UP001560293"/>
    </source>
</evidence>
<feature type="domain" description="ChrB N-terminal" evidence="2">
    <location>
        <begin position="42"/>
        <end position="170"/>
    </location>
</feature>
<comment type="caution">
    <text evidence="3">The sequence shown here is derived from an EMBL/GenBank/DDBJ whole genome shotgun (WGS) entry which is preliminary data.</text>
</comment>
<name>A0ABV3YML6_9ACTN</name>
<evidence type="ECO:0000256" key="1">
    <source>
        <dbReference type="SAM" id="MobiDB-lite"/>
    </source>
</evidence>
<accession>A0ABV3YML6</accession>
<sequence length="191" mass="21774">MNRWRLGCNRGFISRVNDATSATRGQWVLLSYRLPREPSTPRITLWRKLKKLGVAQFADNVVALPDDARSREHLEWLADEVLEWGGQAGIWIASATTQAQELHLIEQMRNARAAEYAELTAQAAAALHAAEEERVSSLRRLRNQWRQITRRDYFPPPERAVAHTALRQLASPDPQTADHTQTDNTQTKESL</sequence>
<proteinExistence type="predicted"/>
<evidence type="ECO:0000313" key="3">
    <source>
        <dbReference type="EMBL" id="MEX6466028.1"/>
    </source>
</evidence>
<dbReference type="InterPro" id="IPR046858">
    <property type="entry name" value="ChrB_N"/>
</dbReference>
<dbReference type="Pfam" id="PF20229">
    <property type="entry name" value="ChrB_N"/>
    <property type="match status" value="1"/>
</dbReference>
<dbReference type="Proteomes" id="UP001560293">
    <property type="component" value="Unassembled WGS sequence"/>
</dbReference>
<dbReference type="RefSeq" id="WP_369141762.1">
    <property type="nucleotide sequence ID" value="NZ_JBFTEZ010000003.1"/>
</dbReference>
<dbReference type="EMBL" id="JBFTEZ010000003">
    <property type="protein sequence ID" value="MEX6466028.1"/>
    <property type="molecule type" value="Genomic_DNA"/>
</dbReference>
<evidence type="ECO:0000259" key="2">
    <source>
        <dbReference type="Pfam" id="PF20229"/>
    </source>
</evidence>
<keyword evidence="4" id="KW-1185">Reference proteome</keyword>
<organism evidence="3 4">
    <name type="scientific">Dietzia cinnamea</name>
    <dbReference type="NCBI Taxonomy" id="321318"/>
    <lineage>
        <taxon>Bacteria</taxon>
        <taxon>Bacillati</taxon>
        <taxon>Actinomycetota</taxon>
        <taxon>Actinomycetes</taxon>
        <taxon>Mycobacteriales</taxon>
        <taxon>Dietziaceae</taxon>
        <taxon>Dietzia</taxon>
    </lineage>
</organism>
<feature type="compositionally biased region" description="Polar residues" evidence="1">
    <location>
        <begin position="173"/>
        <end position="191"/>
    </location>
</feature>
<reference evidence="4" key="1">
    <citation type="submission" date="2024-07" db="EMBL/GenBank/DDBJ databases">
        <title>Pseudomonas strain that inhibits Aeromonas fish pathogens.</title>
        <authorList>
            <person name="Wildschutte H."/>
        </authorList>
    </citation>
    <scope>NUCLEOTIDE SEQUENCE [LARGE SCALE GENOMIC DNA]</scope>
    <source>
        <strain evidence="4">n60</strain>
    </source>
</reference>
<gene>
    <name evidence="3" type="ORF">AB6N35_17100</name>
</gene>
<protein>
    <submittedName>
        <fullName evidence="3">Chromate resistance protein ChrB</fullName>
    </submittedName>
</protein>
<feature type="region of interest" description="Disordered" evidence="1">
    <location>
        <begin position="168"/>
        <end position="191"/>
    </location>
</feature>